<evidence type="ECO:0000313" key="1">
    <source>
        <dbReference type="EMBL" id="KYM80346.1"/>
    </source>
</evidence>
<organism evidence="1 2">
    <name type="scientific">Atta colombica</name>
    <dbReference type="NCBI Taxonomy" id="520822"/>
    <lineage>
        <taxon>Eukaryota</taxon>
        <taxon>Metazoa</taxon>
        <taxon>Ecdysozoa</taxon>
        <taxon>Arthropoda</taxon>
        <taxon>Hexapoda</taxon>
        <taxon>Insecta</taxon>
        <taxon>Pterygota</taxon>
        <taxon>Neoptera</taxon>
        <taxon>Endopterygota</taxon>
        <taxon>Hymenoptera</taxon>
        <taxon>Apocrita</taxon>
        <taxon>Aculeata</taxon>
        <taxon>Formicoidea</taxon>
        <taxon>Formicidae</taxon>
        <taxon>Myrmicinae</taxon>
        <taxon>Atta</taxon>
    </lineage>
</organism>
<gene>
    <name evidence="1" type="ORF">ALC53_09440</name>
</gene>
<dbReference type="EMBL" id="KQ976574">
    <property type="protein sequence ID" value="KYM80346.1"/>
    <property type="molecule type" value="Genomic_DNA"/>
</dbReference>
<reference evidence="1 2" key="1">
    <citation type="submission" date="2015-09" db="EMBL/GenBank/DDBJ databases">
        <title>Atta colombica WGS genome.</title>
        <authorList>
            <person name="Nygaard S."/>
            <person name="Hu H."/>
            <person name="Boomsma J."/>
            <person name="Zhang G."/>
        </authorList>
    </citation>
    <scope>NUCLEOTIDE SEQUENCE [LARGE SCALE GENOMIC DNA]</scope>
    <source>
        <strain evidence="1">Treedump-2</strain>
        <tissue evidence="1">Whole body</tissue>
    </source>
</reference>
<protein>
    <submittedName>
        <fullName evidence="1">Uncharacterized protein</fullName>
    </submittedName>
</protein>
<keyword evidence="2" id="KW-1185">Reference proteome</keyword>
<dbReference type="Proteomes" id="UP000078540">
    <property type="component" value="Unassembled WGS sequence"/>
</dbReference>
<sequence>MQSYALNIVSDVTETVSIRSNETACRILSFDFERSLISNALMYTMQFSPS</sequence>
<proteinExistence type="predicted"/>
<dbReference type="AlphaFoldDB" id="A0A195B773"/>
<accession>A0A195B773</accession>
<evidence type="ECO:0000313" key="2">
    <source>
        <dbReference type="Proteomes" id="UP000078540"/>
    </source>
</evidence>
<name>A0A195B773_9HYME</name>